<name>A0ABP8CTN3_9ACTN</name>
<reference evidence="2" key="1">
    <citation type="journal article" date="2019" name="Int. J. Syst. Evol. Microbiol.">
        <title>The Global Catalogue of Microorganisms (GCM) 10K type strain sequencing project: providing services to taxonomists for standard genome sequencing and annotation.</title>
        <authorList>
            <consortium name="The Broad Institute Genomics Platform"/>
            <consortium name="The Broad Institute Genome Sequencing Center for Infectious Disease"/>
            <person name="Wu L."/>
            <person name="Ma J."/>
        </authorList>
    </citation>
    <scope>NUCLEOTIDE SEQUENCE [LARGE SCALE GENOMIC DNA]</scope>
    <source>
        <strain evidence="2">JCM 17441</strain>
    </source>
</reference>
<accession>A0ABP8CTN3</accession>
<evidence type="ECO:0000313" key="2">
    <source>
        <dbReference type="Proteomes" id="UP001500620"/>
    </source>
</evidence>
<dbReference type="EMBL" id="BAABAT010000001">
    <property type="protein sequence ID" value="GAA4243215.1"/>
    <property type="molecule type" value="Genomic_DNA"/>
</dbReference>
<sequence>MSNQSVRDKALLLASEARRIEVGQQETATAVAVSTRVNTLRDKLEGLRTTLQAARRLNAHGGDISLDNVNEGLDRFRQRAGGGLPSKPALDSAARTVDGVESRLRQALREAWRAWCEQRMAELRRDRLVMLSVREAAAAEQALADLDKLRRGDVRAAAIQQFVISHRELRAELDNAPDPDPEVLELLERLRVGTTLDKLTPADLQLLYDRQLASTVEVRRRAT</sequence>
<protein>
    <submittedName>
        <fullName evidence="1">Uncharacterized protein</fullName>
    </submittedName>
</protein>
<dbReference type="RefSeq" id="WP_345120027.1">
    <property type="nucleotide sequence ID" value="NZ_BAABAT010000001.1"/>
</dbReference>
<gene>
    <name evidence="1" type="ORF">GCM10022255_001320</name>
</gene>
<proteinExistence type="predicted"/>
<dbReference type="Proteomes" id="UP001500620">
    <property type="component" value="Unassembled WGS sequence"/>
</dbReference>
<organism evidence="1 2">
    <name type="scientific">Dactylosporangium darangshiense</name>
    <dbReference type="NCBI Taxonomy" id="579108"/>
    <lineage>
        <taxon>Bacteria</taxon>
        <taxon>Bacillati</taxon>
        <taxon>Actinomycetota</taxon>
        <taxon>Actinomycetes</taxon>
        <taxon>Micromonosporales</taxon>
        <taxon>Micromonosporaceae</taxon>
        <taxon>Dactylosporangium</taxon>
    </lineage>
</organism>
<evidence type="ECO:0000313" key="1">
    <source>
        <dbReference type="EMBL" id="GAA4243215.1"/>
    </source>
</evidence>
<keyword evidence="2" id="KW-1185">Reference proteome</keyword>
<comment type="caution">
    <text evidence="1">The sequence shown here is derived from an EMBL/GenBank/DDBJ whole genome shotgun (WGS) entry which is preliminary data.</text>
</comment>